<feature type="chain" id="PRO_5013223074" evidence="1">
    <location>
        <begin position="20"/>
        <end position="578"/>
    </location>
</feature>
<feature type="signal peptide" evidence="1">
    <location>
        <begin position="1"/>
        <end position="19"/>
    </location>
</feature>
<reference evidence="3" key="1">
    <citation type="submission" date="2016-11" db="EMBL/GenBank/DDBJ databases">
        <authorList>
            <person name="Varghese N."/>
            <person name="Submissions S."/>
        </authorList>
    </citation>
    <scope>NUCLEOTIDE SEQUENCE [LARGE SCALE GENOMIC DNA]</scope>
    <source>
        <strain evidence="3">DSM 22638</strain>
    </source>
</reference>
<evidence type="ECO:0000256" key="1">
    <source>
        <dbReference type="SAM" id="SignalP"/>
    </source>
</evidence>
<dbReference type="STRING" id="570519.SAMN04488116_0122"/>
<evidence type="ECO:0000313" key="3">
    <source>
        <dbReference type="Proteomes" id="UP000184532"/>
    </source>
</evidence>
<protein>
    <submittedName>
        <fullName evidence="2">Gliding motility-associated C-terminal domain-containing protein</fullName>
    </submittedName>
</protein>
<dbReference type="OrthoDB" id="9813840at2"/>
<dbReference type="AlphaFoldDB" id="A0A1M5HQ29"/>
<proteinExistence type="predicted"/>
<organism evidence="2 3">
    <name type="scientific">Flagellimonas flava</name>
    <dbReference type="NCBI Taxonomy" id="570519"/>
    <lineage>
        <taxon>Bacteria</taxon>
        <taxon>Pseudomonadati</taxon>
        <taxon>Bacteroidota</taxon>
        <taxon>Flavobacteriia</taxon>
        <taxon>Flavobacteriales</taxon>
        <taxon>Flavobacteriaceae</taxon>
        <taxon>Flagellimonas</taxon>
    </lineage>
</organism>
<dbReference type="SUPFAM" id="SSF49265">
    <property type="entry name" value="Fibronectin type III"/>
    <property type="match status" value="1"/>
</dbReference>
<dbReference type="NCBIfam" id="TIGR04131">
    <property type="entry name" value="Bac_Flav_CTERM"/>
    <property type="match status" value="1"/>
</dbReference>
<dbReference type="EMBL" id="FQWL01000001">
    <property type="protein sequence ID" value="SHG18040.1"/>
    <property type="molecule type" value="Genomic_DNA"/>
</dbReference>
<accession>A0A1M5HQ29</accession>
<dbReference type="Pfam" id="PF13585">
    <property type="entry name" value="CHU_C"/>
    <property type="match status" value="1"/>
</dbReference>
<gene>
    <name evidence="2" type="ORF">SAMN04488116_0122</name>
</gene>
<keyword evidence="3" id="KW-1185">Reference proteome</keyword>
<keyword evidence="1" id="KW-0732">Signal</keyword>
<dbReference type="Proteomes" id="UP000184532">
    <property type="component" value="Unassembled WGS sequence"/>
</dbReference>
<dbReference type="InterPro" id="IPR036116">
    <property type="entry name" value="FN3_sf"/>
</dbReference>
<dbReference type="InterPro" id="IPR026341">
    <property type="entry name" value="T9SS_type_B"/>
</dbReference>
<sequence>MLKKLLYILVFLVSLTGWSQDCPDLLFPVDGATNVPVDATIAWESSDGVPGYRIRLGTTPGGAEISEQSVGSSTSYTPNLGLPENTTIYVTIILDFLFQGSSDIVCSSQSFVTEDVTTVPDCTSFRNPLDGGTNVSVFTNLSWNYAPRATGYYVTLGTTPGGNDILPQTDAGNTLFFDPPGELPATTLIYASVVPFNENGSTSSCSEISFRTRDLAPIPGCTSLVTPFSGETDVPLTPLIEWLPVPGATGYRVTIGSTPGGADVLDNNSFSSNSTFVLNFEPNRTFFITIVPFNDAGSAIGCAQENFSTLLGCGPYLDPDSGEFVTLNPVSDFPDTLSFCENETPFLVTAPDTGDGYRWYQVDQFGNETLLSDTNEVMLTENGTYRYEVYNEVIQFGEIIECPTSKEFQVVSSEIPSIRTLIPVETATGFRITVEATGNGDYEYAIDNRDGPYQDSNVFGDVPSGSHEFFVRDKNGCGIVSAPFIQDLTVEGFPKFFTPNGDNVNDFWQFIQPKEAEIVVLQSIRIFDRYGRLLSVITQNSLGWDGNFGGRPLPAGDYWFAATDETNREIRGHFALKR</sequence>
<evidence type="ECO:0000313" key="2">
    <source>
        <dbReference type="EMBL" id="SHG18040.1"/>
    </source>
</evidence>
<name>A0A1M5HQ29_9FLAO</name>